<evidence type="ECO:0000256" key="4">
    <source>
        <dbReference type="PROSITE-ProRule" id="PRU00335"/>
    </source>
</evidence>
<dbReference type="PANTHER" id="PTHR30055">
    <property type="entry name" value="HTH-TYPE TRANSCRIPTIONAL REGULATOR RUTR"/>
    <property type="match status" value="1"/>
</dbReference>
<dbReference type="AlphaFoldDB" id="A0A5N5V1Y5"/>
<feature type="domain" description="HTH tetR-type" evidence="5">
    <location>
        <begin position="9"/>
        <end position="69"/>
    </location>
</feature>
<gene>
    <name evidence="6" type="ORF">MPHL21000_12735</name>
</gene>
<dbReference type="InterPro" id="IPR036271">
    <property type="entry name" value="Tet_transcr_reg_TetR-rel_C_sf"/>
</dbReference>
<evidence type="ECO:0000313" key="7">
    <source>
        <dbReference type="Proteomes" id="UP000325690"/>
    </source>
</evidence>
<dbReference type="Gene3D" id="1.10.357.10">
    <property type="entry name" value="Tetracycline Repressor, domain 2"/>
    <property type="match status" value="1"/>
</dbReference>
<keyword evidence="7" id="KW-1185">Reference proteome</keyword>
<evidence type="ECO:0000256" key="3">
    <source>
        <dbReference type="ARBA" id="ARBA00023163"/>
    </source>
</evidence>
<keyword evidence="2 4" id="KW-0238">DNA-binding</keyword>
<accession>A0A5N5V1Y5</accession>
<dbReference type="InterPro" id="IPR050109">
    <property type="entry name" value="HTH-type_TetR-like_transc_reg"/>
</dbReference>
<sequence length="196" mass="20730">MKRPGGRTAAVRAAVLRATEDALIESGLAGLELTAIADRAGVGKSTLYRRWGSVPALVTDMLTEMADQSVPRADTGSLRTDLRANASLVRRTLTDTRQGRLFRAVLGAAATDDHTAAALAEFYRRRVSEWAGCVDAAIARGEAPAGTDSAAVIRQVSAPLYYQFLTSTKPLTARDATRAADAALAAVEAGVFTRRP</sequence>
<dbReference type="Gene3D" id="1.10.10.60">
    <property type="entry name" value="Homeodomain-like"/>
    <property type="match status" value="1"/>
</dbReference>
<evidence type="ECO:0000256" key="2">
    <source>
        <dbReference type="ARBA" id="ARBA00023125"/>
    </source>
</evidence>
<dbReference type="GeneID" id="74304233"/>
<keyword evidence="3" id="KW-0804">Transcription</keyword>
<dbReference type="SUPFAM" id="SSF48498">
    <property type="entry name" value="Tetracyclin repressor-like, C-terminal domain"/>
    <property type="match status" value="1"/>
</dbReference>
<dbReference type="GO" id="GO:0000976">
    <property type="term" value="F:transcription cis-regulatory region binding"/>
    <property type="evidence" value="ECO:0007669"/>
    <property type="project" value="TreeGrafter"/>
</dbReference>
<keyword evidence="1" id="KW-0805">Transcription regulation</keyword>
<dbReference type="Pfam" id="PF00440">
    <property type="entry name" value="TetR_N"/>
    <property type="match status" value="1"/>
</dbReference>
<dbReference type="InterPro" id="IPR011075">
    <property type="entry name" value="TetR_C"/>
</dbReference>
<dbReference type="Pfam" id="PF16859">
    <property type="entry name" value="TetR_C_11"/>
    <property type="match status" value="1"/>
</dbReference>
<dbReference type="InterPro" id="IPR009057">
    <property type="entry name" value="Homeodomain-like_sf"/>
</dbReference>
<feature type="DNA-binding region" description="H-T-H motif" evidence="4">
    <location>
        <begin position="32"/>
        <end position="51"/>
    </location>
</feature>
<evidence type="ECO:0000256" key="1">
    <source>
        <dbReference type="ARBA" id="ARBA00023015"/>
    </source>
</evidence>
<comment type="caution">
    <text evidence="6">The sequence shown here is derived from an EMBL/GenBank/DDBJ whole genome shotgun (WGS) entry which is preliminary data.</text>
</comment>
<reference evidence="6 7" key="1">
    <citation type="submission" date="2012-10" db="EMBL/GenBank/DDBJ databases">
        <title>The draft sequence of the Mycobacterium pheli genome.</title>
        <authorList>
            <person name="Pettersson B.M.F."/>
            <person name="Das S."/>
            <person name="Dasgupta S."/>
            <person name="Bhattacharya A."/>
            <person name="Kirsebom L.A."/>
        </authorList>
    </citation>
    <scope>NUCLEOTIDE SEQUENCE [LARGE SCALE GENOMIC DNA]</scope>
    <source>
        <strain evidence="6 7">CCUG 21000</strain>
    </source>
</reference>
<dbReference type="GO" id="GO:0003700">
    <property type="term" value="F:DNA-binding transcription factor activity"/>
    <property type="evidence" value="ECO:0007669"/>
    <property type="project" value="TreeGrafter"/>
</dbReference>
<dbReference type="PROSITE" id="PS50977">
    <property type="entry name" value="HTH_TETR_2"/>
    <property type="match status" value="1"/>
</dbReference>
<dbReference type="InterPro" id="IPR001647">
    <property type="entry name" value="HTH_TetR"/>
</dbReference>
<dbReference type="PANTHER" id="PTHR30055:SF148">
    <property type="entry name" value="TETR-FAMILY TRANSCRIPTIONAL REGULATOR"/>
    <property type="match status" value="1"/>
</dbReference>
<dbReference type="Proteomes" id="UP000325690">
    <property type="component" value="Unassembled WGS sequence"/>
</dbReference>
<organism evidence="6 7">
    <name type="scientific">Mycolicibacterium phlei DSM 43239 = CCUG 21000</name>
    <dbReference type="NCBI Taxonomy" id="1226750"/>
    <lineage>
        <taxon>Bacteria</taxon>
        <taxon>Bacillati</taxon>
        <taxon>Actinomycetota</taxon>
        <taxon>Actinomycetes</taxon>
        <taxon>Mycobacteriales</taxon>
        <taxon>Mycobacteriaceae</taxon>
        <taxon>Mycolicibacterium</taxon>
    </lineage>
</organism>
<evidence type="ECO:0000259" key="5">
    <source>
        <dbReference type="PROSITE" id="PS50977"/>
    </source>
</evidence>
<proteinExistence type="predicted"/>
<name>A0A5N5V1Y5_MYCPH</name>
<dbReference type="EMBL" id="ANBP01000015">
    <property type="protein sequence ID" value="KAB7755904.1"/>
    <property type="molecule type" value="Genomic_DNA"/>
</dbReference>
<dbReference type="SUPFAM" id="SSF46689">
    <property type="entry name" value="Homeodomain-like"/>
    <property type="match status" value="1"/>
</dbReference>
<evidence type="ECO:0000313" key="6">
    <source>
        <dbReference type="EMBL" id="KAB7755904.1"/>
    </source>
</evidence>
<protein>
    <submittedName>
        <fullName evidence="6">TetR family transcriptional regulator</fullName>
    </submittedName>
</protein>
<dbReference type="RefSeq" id="WP_061481237.1">
    <property type="nucleotide sequence ID" value="NZ_ANBO01000010.1"/>
</dbReference>